<evidence type="ECO:0000313" key="5">
    <source>
        <dbReference type="EMBL" id="WFP15658.1"/>
    </source>
</evidence>
<proteinExistence type="inferred from homology"/>
<dbReference type="SUPFAM" id="SSF50156">
    <property type="entry name" value="PDZ domain-like"/>
    <property type="match status" value="1"/>
</dbReference>
<dbReference type="InterPro" id="IPR001478">
    <property type="entry name" value="PDZ"/>
</dbReference>
<protein>
    <recommendedName>
        <fullName evidence="1">endopeptidase La</fullName>
        <ecNumber evidence="1">3.4.21.53</ecNumber>
    </recommendedName>
</protein>
<name>A0ABY8H4T0_9MICC</name>
<feature type="compositionally biased region" description="Low complexity" evidence="2">
    <location>
        <begin position="1"/>
        <end position="16"/>
    </location>
</feature>
<dbReference type="Pfam" id="PF05362">
    <property type="entry name" value="Lon_C"/>
    <property type="match status" value="1"/>
</dbReference>
<comment type="similarity">
    <text evidence="1">Belongs to the peptidase S16 family.</text>
</comment>
<evidence type="ECO:0000256" key="3">
    <source>
        <dbReference type="SAM" id="Phobius"/>
    </source>
</evidence>
<evidence type="ECO:0000259" key="4">
    <source>
        <dbReference type="PROSITE" id="PS51786"/>
    </source>
</evidence>
<evidence type="ECO:0000256" key="2">
    <source>
        <dbReference type="SAM" id="MobiDB-lite"/>
    </source>
</evidence>
<keyword evidence="3" id="KW-0812">Transmembrane</keyword>
<evidence type="ECO:0000256" key="1">
    <source>
        <dbReference type="PROSITE-ProRule" id="PRU01122"/>
    </source>
</evidence>
<evidence type="ECO:0000313" key="6">
    <source>
        <dbReference type="Proteomes" id="UP001219037"/>
    </source>
</evidence>
<sequence>MSDSASASQPQHPSAPTFRAPKNTARIGTIAGFIAMLITLAAVILPTPYIVESPGPTFNTIGAVGEDEVITIDGTETYPAEGNLDLTTVRVQGPPTGATSAMSVLASWVDDSRAVIPSELVYPSGTTSDQVQEQNSVAMSTSQEWAVAAALENLDIDYRQELFVTGFAAETQAEGVLEPEDQLLAANGEEITGLEGLKNVLNASEGEPVTLSIERDGQRQDVEVPVFEGPDDTWLLGIYLDSSFEFPFEVDIVLEDIGGPSAGMMFALGTIDLLTPGSMTGGVHVAGTGTIDPDGTVGPIGGIVQKVHGAQAEGAEIFLAPAENCEELTSQVPEGITVYSVEDLDSARSIVEAAGRGEPPEPELQTTCG</sequence>
<dbReference type="PROSITE" id="PS51786">
    <property type="entry name" value="LON_PROTEOLYTIC"/>
    <property type="match status" value="1"/>
</dbReference>
<keyword evidence="6" id="KW-1185">Reference proteome</keyword>
<dbReference type="Gene3D" id="2.30.42.10">
    <property type="match status" value="1"/>
</dbReference>
<feature type="region of interest" description="Disordered" evidence="2">
    <location>
        <begin position="1"/>
        <end position="21"/>
    </location>
</feature>
<feature type="domain" description="Lon proteolytic" evidence="4">
    <location>
        <begin position="255"/>
        <end position="354"/>
    </location>
</feature>
<keyword evidence="3" id="KW-0472">Membrane</keyword>
<dbReference type="Proteomes" id="UP001219037">
    <property type="component" value="Chromosome"/>
</dbReference>
<dbReference type="InterPro" id="IPR020568">
    <property type="entry name" value="Ribosomal_Su5_D2-typ_SF"/>
</dbReference>
<dbReference type="PANTHER" id="PTHR10046">
    <property type="entry name" value="ATP DEPENDENT LON PROTEASE FAMILY MEMBER"/>
    <property type="match status" value="1"/>
</dbReference>
<keyword evidence="1" id="KW-0378">Hydrolase</keyword>
<dbReference type="Pfam" id="PF13180">
    <property type="entry name" value="PDZ_2"/>
    <property type="match status" value="1"/>
</dbReference>
<dbReference type="EMBL" id="CP121252">
    <property type="protein sequence ID" value="WFP15658.1"/>
    <property type="molecule type" value="Genomic_DNA"/>
</dbReference>
<dbReference type="EC" id="3.4.21.53" evidence="1"/>
<keyword evidence="3" id="KW-1133">Transmembrane helix</keyword>
<keyword evidence="1" id="KW-0720">Serine protease</keyword>
<dbReference type="Gene3D" id="3.30.230.10">
    <property type="match status" value="1"/>
</dbReference>
<dbReference type="SUPFAM" id="SSF54211">
    <property type="entry name" value="Ribosomal protein S5 domain 2-like"/>
    <property type="match status" value="1"/>
</dbReference>
<dbReference type="InterPro" id="IPR036034">
    <property type="entry name" value="PDZ_sf"/>
</dbReference>
<feature type="active site" evidence="1">
    <location>
        <position position="261"/>
    </location>
</feature>
<accession>A0ABY8H4T0</accession>
<dbReference type="InterPro" id="IPR027065">
    <property type="entry name" value="Lon_Prtase"/>
</dbReference>
<comment type="catalytic activity">
    <reaction evidence="1">
        <text>Hydrolysis of proteins in presence of ATP.</text>
        <dbReference type="EC" id="3.4.21.53"/>
    </reaction>
</comment>
<organism evidence="5 6">
    <name type="scientific">Citricoccus muralis</name>
    <dbReference type="NCBI Taxonomy" id="169134"/>
    <lineage>
        <taxon>Bacteria</taxon>
        <taxon>Bacillati</taxon>
        <taxon>Actinomycetota</taxon>
        <taxon>Actinomycetes</taxon>
        <taxon>Micrococcales</taxon>
        <taxon>Micrococcaceae</taxon>
        <taxon>Citricoccus</taxon>
    </lineage>
</organism>
<dbReference type="InterPro" id="IPR008269">
    <property type="entry name" value="Lon_proteolytic"/>
</dbReference>
<keyword evidence="1" id="KW-0645">Protease</keyword>
<dbReference type="RefSeq" id="WP_278156578.1">
    <property type="nucleotide sequence ID" value="NZ_CP121252.1"/>
</dbReference>
<reference evidence="5 6" key="1">
    <citation type="submission" date="2023-04" db="EMBL/GenBank/DDBJ databases">
        <title>Funneling lignin-derived compounds into biodiesel using alkali-halophilic Citricoccus sp. P2.</title>
        <authorList>
            <person name="Luo C.-B."/>
        </authorList>
    </citation>
    <scope>NUCLEOTIDE SEQUENCE [LARGE SCALE GENOMIC DNA]</scope>
    <source>
        <strain evidence="5 6">P2</strain>
    </source>
</reference>
<feature type="transmembrane region" description="Helical" evidence="3">
    <location>
        <begin position="27"/>
        <end position="51"/>
    </location>
</feature>
<dbReference type="InterPro" id="IPR014721">
    <property type="entry name" value="Ribsml_uS5_D2-typ_fold_subgr"/>
</dbReference>
<feature type="active site" evidence="1">
    <location>
        <position position="306"/>
    </location>
</feature>
<gene>
    <name evidence="5" type="ORF">P8192_09625</name>
</gene>